<evidence type="ECO:0000256" key="2">
    <source>
        <dbReference type="ARBA" id="ARBA00023125"/>
    </source>
</evidence>
<dbReference type="Pfam" id="PF16925">
    <property type="entry name" value="TetR_C_13"/>
    <property type="match status" value="1"/>
</dbReference>
<dbReference type="InterPro" id="IPR001647">
    <property type="entry name" value="HTH_TetR"/>
</dbReference>
<dbReference type="InterPro" id="IPR036271">
    <property type="entry name" value="Tet_transcr_reg_TetR-rel_C_sf"/>
</dbReference>
<dbReference type="InterPro" id="IPR009057">
    <property type="entry name" value="Homeodomain-like_sf"/>
</dbReference>
<organism evidence="6 7">
    <name type="scientific">Pseudomonas kulmbachensis</name>
    <dbReference type="NCBI Taxonomy" id="3043408"/>
    <lineage>
        <taxon>Bacteria</taxon>
        <taxon>Pseudomonadati</taxon>
        <taxon>Pseudomonadota</taxon>
        <taxon>Gammaproteobacteria</taxon>
        <taxon>Pseudomonadales</taxon>
        <taxon>Pseudomonadaceae</taxon>
        <taxon>Pseudomonas</taxon>
    </lineage>
</organism>
<keyword evidence="1" id="KW-0805">Transcription regulation</keyword>
<name>A0ABW7LWT5_9PSED</name>
<sequence length="192" mass="21090">MARPQEFNTQQVLRKAMAVFWEKGYEATSLADLMAATALSKSSLYGSFGDKRDLFLAAFDIYRQDRKRDMIHLLSAEPAREGIVSFYKSLFANLDSATSHNGCMSVNQAVEMAPRDLRVKAMVVEDFQTIHEVLCLAIKRGQADGSVANLSEAEDIASILVLAFPGLQLMARIGAGAEAMTNNLNVLMAHLD</sequence>
<dbReference type="RefSeq" id="WP_395246368.1">
    <property type="nucleotide sequence ID" value="NZ_JBINXA010000028.1"/>
</dbReference>
<dbReference type="SUPFAM" id="SSF46689">
    <property type="entry name" value="Homeodomain-like"/>
    <property type="match status" value="1"/>
</dbReference>
<dbReference type="Gene3D" id="1.10.357.10">
    <property type="entry name" value="Tetracycline Repressor, domain 2"/>
    <property type="match status" value="1"/>
</dbReference>
<feature type="domain" description="HTH tetR-type" evidence="5">
    <location>
        <begin position="6"/>
        <end position="66"/>
    </location>
</feature>
<dbReference type="SUPFAM" id="SSF48498">
    <property type="entry name" value="Tetracyclin repressor-like, C-terminal domain"/>
    <property type="match status" value="1"/>
</dbReference>
<evidence type="ECO:0000313" key="7">
    <source>
        <dbReference type="Proteomes" id="UP001609821"/>
    </source>
</evidence>
<evidence type="ECO:0000256" key="1">
    <source>
        <dbReference type="ARBA" id="ARBA00023015"/>
    </source>
</evidence>
<evidence type="ECO:0000259" key="5">
    <source>
        <dbReference type="PROSITE" id="PS50977"/>
    </source>
</evidence>
<accession>A0ABW7LWT5</accession>
<reference evidence="6 7" key="1">
    <citation type="submission" date="2024-10" db="EMBL/GenBank/DDBJ databases">
        <title>Aeromonas and Pseudomonas from the Cagarras Archipelago, Rio de Janeiro, Brazil.</title>
        <authorList>
            <person name="Canellas A.L.B."/>
            <person name="Laport M.S."/>
        </authorList>
    </citation>
    <scope>NUCLEOTIDE SEQUENCE [LARGE SCALE GENOMIC DNA]</scope>
    <source>
        <strain evidence="6 7">CPF-4</strain>
    </source>
</reference>
<comment type="caution">
    <text evidence="6">The sequence shown here is derived from an EMBL/GenBank/DDBJ whole genome shotgun (WGS) entry which is preliminary data.</text>
</comment>
<dbReference type="Proteomes" id="UP001609821">
    <property type="component" value="Unassembled WGS sequence"/>
</dbReference>
<dbReference type="Pfam" id="PF00440">
    <property type="entry name" value="TetR_N"/>
    <property type="match status" value="1"/>
</dbReference>
<gene>
    <name evidence="6" type="ORF">ACHMWK_01390</name>
</gene>
<evidence type="ECO:0000256" key="3">
    <source>
        <dbReference type="ARBA" id="ARBA00023163"/>
    </source>
</evidence>
<keyword evidence="3" id="KW-0804">Transcription</keyword>
<evidence type="ECO:0000313" key="6">
    <source>
        <dbReference type="EMBL" id="MFH6564648.1"/>
    </source>
</evidence>
<dbReference type="EMBL" id="JBINXB010000001">
    <property type="protein sequence ID" value="MFH6564648.1"/>
    <property type="molecule type" value="Genomic_DNA"/>
</dbReference>
<keyword evidence="7" id="KW-1185">Reference proteome</keyword>
<evidence type="ECO:0000256" key="4">
    <source>
        <dbReference type="PROSITE-ProRule" id="PRU00335"/>
    </source>
</evidence>
<feature type="DNA-binding region" description="H-T-H motif" evidence="4">
    <location>
        <begin position="29"/>
        <end position="48"/>
    </location>
</feature>
<dbReference type="PANTHER" id="PTHR47506">
    <property type="entry name" value="TRANSCRIPTIONAL REGULATORY PROTEIN"/>
    <property type="match status" value="1"/>
</dbReference>
<dbReference type="InterPro" id="IPR011075">
    <property type="entry name" value="TetR_C"/>
</dbReference>
<protein>
    <submittedName>
        <fullName evidence="6">TetR/AcrR family transcriptional regulator</fullName>
    </submittedName>
</protein>
<proteinExistence type="predicted"/>
<dbReference type="PROSITE" id="PS50977">
    <property type="entry name" value="HTH_TETR_2"/>
    <property type="match status" value="1"/>
</dbReference>
<dbReference type="PANTHER" id="PTHR47506:SF10">
    <property type="entry name" value="TRANSCRIPTIONAL REGULATORY PROTEIN"/>
    <property type="match status" value="1"/>
</dbReference>
<keyword evidence="2 4" id="KW-0238">DNA-binding</keyword>
<dbReference type="Gene3D" id="1.10.10.60">
    <property type="entry name" value="Homeodomain-like"/>
    <property type="match status" value="1"/>
</dbReference>